<dbReference type="InterPro" id="IPR001360">
    <property type="entry name" value="Glyco_hydro_1"/>
</dbReference>
<dbReference type="GO" id="GO:0008422">
    <property type="term" value="F:beta-glucosidase activity"/>
    <property type="evidence" value="ECO:0007669"/>
    <property type="project" value="TreeGrafter"/>
</dbReference>
<dbReference type="Pfam" id="PF00232">
    <property type="entry name" value="Glyco_hydro_1"/>
    <property type="match status" value="1"/>
</dbReference>
<evidence type="ECO:0000256" key="3">
    <source>
        <dbReference type="ARBA" id="ARBA00023295"/>
    </source>
</evidence>
<dbReference type="AlphaFoldDB" id="A0AAV0IQF9"/>
<comment type="similarity">
    <text evidence="1 4">Belongs to the glycosyl hydrolase 1 family.</text>
</comment>
<evidence type="ECO:0000313" key="6">
    <source>
        <dbReference type="Proteomes" id="UP001154282"/>
    </source>
</evidence>
<organism evidence="5 6">
    <name type="scientific">Linum tenue</name>
    <dbReference type="NCBI Taxonomy" id="586396"/>
    <lineage>
        <taxon>Eukaryota</taxon>
        <taxon>Viridiplantae</taxon>
        <taxon>Streptophyta</taxon>
        <taxon>Embryophyta</taxon>
        <taxon>Tracheophyta</taxon>
        <taxon>Spermatophyta</taxon>
        <taxon>Magnoliopsida</taxon>
        <taxon>eudicotyledons</taxon>
        <taxon>Gunneridae</taxon>
        <taxon>Pentapetalae</taxon>
        <taxon>rosids</taxon>
        <taxon>fabids</taxon>
        <taxon>Malpighiales</taxon>
        <taxon>Linaceae</taxon>
        <taxon>Linum</taxon>
    </lineage>
</organism>
<dbReference type="InterPro" id="IPR017853">
    <property type="entry name" value="GH"/>
</dbReference>
<dbReference type="EMBL" id="CAMGYJ010000004">
    <property type="protein sequence ID" value="CAI0399886.1"/>
    <property type="molecule type" value="Genomic_DNA"/>
</dbReference>
<keyword evidence="2" id="KW-0378">Hydrolase</keyword>
<dbReference type="SUPFAM" id="SSF51445">
    <property type="entry name" value="(Trans)glycosidases"/>
    <property type="match status" value="1"/>
</dbReference>
<keyword evidence="3" id="KW-0326">Glycosidase</keyword>
<proteinExistence type="inferred from homology"/>
<protein>
    <submittedName>
        <fullName evidence="5">Uncharacterized protein</fullName>
    </submittedName>
</protein>
<dbReference type="Gene3D" id="3.20.20.80">
    <property type="entry name" value="Glycosidases"/>
    <property type="match status" value="1"/>
</dbReference>
<accession>A0AAV0IQF9</accession>
<reference evidence="5" key="1">
    <citation type="submission" date="2022-08" db="EMBL/GenBank/DDBJ databases">
        <authorList>
            <person name="Gutierrez-Valencia J."/>
        </authorList>
    </citation>
    <scope>NUCLEOTIDE SEQUENCE</scope>
</reference>
<comment type="caution">
    <text evidence="5">The sequence shown here is derived from an EMBL/GenBank/DDBJ whole genome shotgun (WGS) entry which is preliminary data.</text>
</comment>
<dbReference type="PANTHER" id="PTHR10353">
    <property type="entry name" value="GLYCOSYL HYDROLASE"/>
    <property type="match status" value="1"/>
</dbReference>
<dbReference type="PANTHER" id="PTHR10353:SF137">
    <property type="entry name" value="MYROSINASE 3-RELATED"/>
    <property type="match status" value="1"/>
</dbReference>
<keyword evidence="6" id="KW-1185">Reference proteome</keyword>
<gene>
    <name evidence="5" type="ORF">LITE_LOCUS10506</name>
</gene>
<evidence type="ECO:0000313" key="5">
    <source>
        <dbReference type="EMBL" id="CAI0399886.1"/>
    </source>
</evidence>
<evidence type="ECO:0000256" key="4">
    <source>
        <dbReference type="RuleBase" id="RU003690"/>
    </source>
</evidence>
<dbReference type="GO" id="GO:0005975">
    <property type="term" value="P:carbohydrate metabolic process"/>
    <property type="evidence" value="ECO:0007669"/>
    <property type="project" value="InterPro"/>
</dbReference>
<sequence length="66" mass="7550">MRVKFYNAHLASVRQAISEKEVKVKGFFAWSYADNYEWSDGYSGPVRALLHQIHGRKALRLPAANV</sequence>
<evidence type="ECO:0000256" key="1">
    <source>
        <dbReference type="ARBA" id="ARBA00010838"/>
    </source>
</evidence>
<evidence type="ECO:0000256" key="2">
    <source>
        <dbReference type="ARBA" id="ARBA00022801"/>
    </source>
</evidence>
<name>A0AAV0IQF9_9ROSI</name>
<dbReference type="Proteomes" id="UP001154282">
    <property type="component" value="Unassembled WGS sequence"/>
</dbReference>